<dbReference type="EMBL" id="HBUE01142368">
    <property type="protein sequence ID" value="CAG6501429.1"/>
    <property type="molecule type" value="Transcribed_RNA"/>
</dbReference>
<dbReference type="GO" id="GO:0031468">
    <property type="term" value="P:nuclear membrane reassembly"/>
    <property type="evidence" value="ECO:0007669"/>
    <property type="project" value="UniProtKB-ARBA"/>
</dbReference>
<dbReference type="AlphaFoldDB" id="A0A8D8CVU0"/>
<keyword evidence="3" id="KW-0132">Cell division</keyword>
<reference evidence="11" key="1">
    <citation type="submission" date="2021-05" db="EMBL/GenBank/DDBJ databases">
        <authorList>
            <person name="Alioto T."/>
            <person name="Alioto T."/>
            <person name="Gomez Garrido J."/>
        </authorList>
    </citation>
    <scope>NUCLEOTIDE SEQUENCE</scope>
</reference>
<keyword evidence="4" id="KW-0256">Endoplasmic reticulum</keyword>
<dbReference type="InterPro" id="IPR036770">
    <property type="entry name" value="Ankyrin_rpt-contain_sf"/>
</dbReference>
<organism evidence="11">
    <name type="scientific">Culex pipiens</name>
    <name type="common">House mosquito</name>
    <dbReference type="NCBI Taxonomy" id="7175"/>
    <lineage>
        <taxon>Eukaryota</taxon>
        <taxon>Metazoa</taxon>
        <taxon>Ecdysozoa</taxon>
        <taxon>Arthropoda</taxon>
        <taxon>Hexapoda</taxon>
        <taxon>Insecta</taxon>
        <taxon>Pterygota</taxon>
        <taxon>Neoptera</taxon>
        <taxon>Endopterygota</taxon>
        <taxon>Diptera</taxon>
        <taxon>Nematocera</taxon>
        <taxon>Culicoidea</taxon>
        <taxon>Culicidae</taxon>
        <taxon>Culicinae</taxon>
        <taxon>Culicini</taxon>
        <taxon>Culex</taxon>
        <taxon>Culex</taxon>
    </lineage>
</organism>
<accession>A0A8D8CVU0</accession>
<sequence length="1224" mass="135949">MEYYAIYLPYKEPDVSIKSFYTDKEEALKMLKTHKEARLKAFRTSEEAVYFYLNGPTEPTTTTSSLVMGATSEKASLTTGNGNHLLGGQMPKSPTTSQLPLPSASAKLKLEKTPFKAPKSQELVAFRKNIEKNELDLVRNIIELNPRYLVSSGDMPTILKEGPRYNALHVAAMEGNTDMCRLILATIENPAFIEFLHGQRNASTDEVSAILLDLYLNMPDKCRSETPLHFAAKFGSVGVIEVLISYPQCKLTKNSDGHLPKDIICARAKPRNDTPEIRRAIADLLRERFYVPVLRAVDRSTPPVIGDPFTLANPPNLEATRGAGDRFSPQLEIKAYAGPMDREQAQVFCRRWKTPPRLIPSPRAAGVFVSPVKAISSSSKIPVAASTPKGAPAGGRRTLFPNKSFELALEGEREREKEKEERNNSINNNFEIEVVREEEEEEALEEEALEEDVKNGNSVVKAVKSSVASSFLFRKYREPPLQNSFATIYDDDDEEDEFRKDLVIPVPVTPVKDSPQVNGNGSFSYFCDGNNSFYEGTNITESPSFKERRLRLTDTEKGLEIIGRNLAEDHAVGWNEYWAFLGTFADLRNNEGLAKLEEFLKKRREKVELDEQEEALKNVRKEQLPSTGPNDSLGSICDALDQMRLHTGATPQLPNFRKRPTPLATLPAVPLFPADPPTPHEPPQIRSNITNPYLCLHRSLQVFAKRFVKNLDDACSSTMTVDFNAFFQQAVVDCVRKLNTLVGNYRRDAAFTTIDFSRVHSRYAQLIVLHIESTPETAPKIIHRLKLLLDRSRDVNAALRHPDLAESLACLQNLLDLYILKSAELAAESGTGDDPETEASCSAAWREHPLVRGCRCRIESAGGYAKKGSMERLVKRREQRRKTTATSVPVAMEMSSSSFSLYRDPAGQDVRKVVSTPVAVAKAVAGRTWSDEEEDDEDEEYFSCSDSELDTDSDVEDDDPNVSYVTPPSSPSSFLLQSPLADSQLQQVSNNSSSGTSRVSTDDGVASGGGDDEDDQDQFLDTIGDDDDEDDVEPVFRNYIEGAAPTKQDVDVLNVVEKRSVDAAEFPHVHEWRQAMLRMSPEERERIATQKKPRDLSRSNWRGAANANDTSMNLADLSANQSSFLLLDQQPPSSPKSSHLTTMTTTPPSSPIRSVSAAAGMFRFGRARELAANTAANDSLGSLDGRLGLMNISDCGVDTPKEGHRHRHQLIQQQQQRIAPAPSS</sequence>
<dbReference type="GO" id="GO:0051721">
    <property type="term" value="F:protein phosphatase 2A binding"/>
    <property type="evidence" value="ECO:0007669"/>
    <property type="project" value="TreeGrafter"/>
</dbReference>
<feature type="region of interest" description="Disordered" evidence="9">
    <location>
        <begin position="1128"/>
        <end position="1153"/>
    </location>
</feature>
<evidence type="ECO:0000256" key="1">
    <source>
        <dbReference type="ARBA" id="ARBA00004240"/>
    </source>
</evidence>
<evidence type="ECO:0000256" key="3">
    <source>
        <dbReference type="ARBA" id="ARBA00022618"/>
    </source>
</evidence>
<evidence type="ECO:0000256" key="9">
    <source>
        <dbReference type="SAM" id="MobiDB-lite"/>
    </source>
</evidence>
<feature type="repeat" description="ANK" evidence="7">
    <location>
        <begin position="223"/>
        <end position="245"/>
    </location>
</feature>
<dbReference type="InterPro" id="IPR056237">
    <property type="entry name" value="ANKLE2_3rd"/>
</dbReference>
<feature type="compositionally biased region" description="Acidic residues" evidence="9">
    <location>
        <begin position="931"/>
        <end position="960"/>
    </location>
</feature>
<dbReference type="GO" id="GO:0005783">
    <property type="term" value="C:endoplasmic reticulum"/>
    <property type="evidence" value="ECO:0007669"/>
    <property type="project" value="UniProtKB-SubCell"/>
</dbReference>
<feature type="compositionally biased region" description="Low complexity" evidence="9">
    <location>
        <begin position="1135"/>
        <end position="1153"/>
    </location>
</feature>
<evidence type="ECO:0000256" key="5">
    <source>
        <dbReference type="ARBA" id="ARBA00023043"/>
    </source>
</evidence>
<evidence type="ECO:0000313" key="11">
    <source>
        <dbReference type="EMBL" id="CAG6501429.1"/>
    </source>
</evidence>
<keyword evidence="5 7" id="KW-0040">ANK repeat</keyword>
<evidence type="ECO:0000256" key="6">
    <source>
        <dbReference type="ARBA" id="ARBA00023306"/>
    </source>
</evidence>
<dbReference type="GO" id="GO:0051301">
    <property type="term" value="P:cell division"/>
    <property type="evidence" value="ECO:0007669"/>
    <property type="project" value="UniProtKB-KW"/>
</dbReference>
<protein>
    <submittedName>
        <fullName evidence="11">Ankyrin repeat and LEM domain-containing protein 2</fullName>
    </submittedName>
</protein>
<feature type="compositionally biased region" description="Low complexity" evidence="9">
    <location>
        <begin position="971"/>
        <end position="1004"/>
    </location>
</feature>
<feature type="coiled-coil region" evidence="8">
    <location>
        <begin position="402"/>
        <end position="454"/>
    </location>
</feature>
<dbReference type="Gene3D" id="1.25.40.20">
    <property type="entry name" value="Ankyrin repeat-containing domain"/>
    <property type="match status" value="1"/>
</dbReference>
<proteinExistence type="inferred from homology"/>
<dbReference type="FunFam" id="1.25.40.20:FF:000072">
    <property type="entry name" value="Ankyrin repeat and LEM domain containing 2"/>
    <property type="match status" value="1"/>
</dbReference>
<evidence type="ECO:0000256" key="4">
    <source>
        <dbReference type="ARBA" id="ARBA00022824"/>
    </source>
</evidence>
<dbReference type="SUPFAM" id="SSF48403">
    <property type="entry name" value="Ankyrin repeat"/>
    <property type="match status" value="1"/>
</dbReference>
<dbReference type="PROSITE" id="PS50088">
    <property type="entry name" value="ANK_REPEAT"/>
    <property type="match status" value="1"/>
</dbReference>
<dbReference type="SMART" id="SM00248">
    <property type="entry name" value="ANK"/>
    <property type="match status" value="2"/>
</dbReference>
<keyword evidence="8" id="KW-0175">Coiled coil</keyword>
<dbReference type="GO" id="GO:0007399">
    <property type="term" value="P:nervous system development"/>
    <property type="evidence" value="ECO:0007669"/>
    <property type="project" value="UniProtKB-ARBA"/>
</dbReference>
<comment type="subcellular location">
    <subcellularLocation>
        <location evidence="1">Endoplasmic reticulum</location>
    </subcellularLocation>
</comment>
<dbReference type="PANTHER" id="PTHR12349:SF4">
    <property type="entry name" value="ANKYRIN REPEAT AND LEM DOMAIN-CONTAINING PROTEIN 2"/>
    <property type="match status" value="1"/>
</dbReference>
<feature type="region of interest" description="Disordered" evidence="9">
    <location>
        <begin position="1198"/>
        <end position="1224"/>
    </location>
</feature>
<evidence type="ECO:0000256" key="8">
    <source>
        <dbReference type="SAM" id="Coils"/>
    </source>
</evidence>
<name>A0A8D8CVU0_CULPI</name>
<feature type="region of interest" description="Disordered" evidence="9">
    <location>
        <begin position="925"/>
        <end position="1033"/>
    </location>
</feature>
<evidence type="ECO:0000259" key="10">
    <source>
        <dbReference type="Pfam" id="PF24567"/>
    </source>
</evidence>
<evidence type="ECO:0000256" key="2">
    <source>
        <dbReference type="ARBA" id="ARBA00007597"/>
    </source>
</evidence>
<dbReference type="PROSITE" id="PS50297">
    <property type="entry name" value="ANK_REP_REGION"/>
    <property type="match status" value="1"/>
</dbReference>
<feature type="compositionally biased region" description="Acidic residues" evidence="9">
    <location>
        <begin position="1010"/>
        <end position="1033"/>
    </location>
</feature>
<dbReference type="InterPro" id="IPR002110">
    <property type="entry name" value="Ankyrin_rpt"/>
</dbReference>
<dbReference type="Pfam" id="PF12796">
    <property type="entry name" value="Ank_2"/>
    <property type="match status" value="1"/>
</dbReference>
<keyword evidence="6" id="KW-0131">Cell cycle</keyword>
<feature type="domain" description="ANKLE2 third alpha/beta" evidence="10">
    <location>
        <begin position="289"/>
        <end position="357"/>
    </location>
</feature>
<dbReference type="PANTHER" id="PTHR12349">
    <property type="entry name" value="ANKYRIN REPEAT AND LEM DOMAIN-CONTAINING PROTEIN 2"/>
    <property type="match status" value="1"/>
</dbReference>
<evidence type="ECO:0000256" key="7">
    <source>
        <dbReference type="PROSITE-ProRule" id="PRU00023"/>
    </source>
</evidence>
<dbReference type="Pfam" id="PF24567">
    <property type="entry name" value="ANKLE2_3rd"/>
    <property type="match status" value="1"/>
</dbReference>
<comment type="similarity">
    <text evidence="2">Belongs to the ANKLE2 family.</text>
</comment>